<evidence type="ECO:0000313" key="2">
    <source>
        <dbReference type="Proteomes" id="UP001057452"/>
    </source>
</evidence>
<keyword evidence="2" id="KW-1185">Reference proteome</keyword>
<evidence type="ECO:0000313" key="1">
    <source>
        <dbReference type="EMBL" id="KAI4819612.1"/>
    </source>
</evidence>
<gene>
    <name evidence="1" type="ORF">KUCAC02_004852</name>
</gene>
<organism evidence="1 2">
    <name type="scientific">Chaenocephalus aceratus</name>
    <name type="common">Blackfin icefish</name>
    <name type="synonym">Chaenichthys aceratus</name>
    <dbReference type="NCBI Taxonomy" id="36190"/>
    <lineage>
        <taxon>Eukaryota</taxon>
        <taxon>Metazoa</taxon>
        <taxon>Chordata</taxon>
        <taxon>Craniata</taxon>
        <taxon>Vertebrata</taxon>
        <taxon>Euteleostomi</taxon>
        <taxon>Actinopterygii</taxon>
        <taxon>Neopterygii</taxon>
        <taxon>Teleostei</taxon>
        <taxon>Neoteleostei</taxon>
        <taxon>Acanthomorphata</taxon>
        <taxon>Eupercaria</taxon>
        <taxon>Perciformes</taxon>
        <taxon>Notothenioidei</taxon>
        <taxon>Channichthyidae</taxon>
        <taxon>Chaenocephalus</taxon>
    </lineage>
</organism>
<comment type="caution">
    <text evidence="1">The sequence shown here is derived from an EMBL/GenBank/DDBJ whole genome shotgun (WGS) entry which is preliminary data.</text>
</comment>
<feature type="non-terminal residue" evidence="1">
    <location>
        <position position="71"/>
    </location>
</feature>
<proteinExistence type="predicted"/>
<reference evidence="1" key="1">
    <citation type="submission" date="2022-05" db="EMBL/GenBank/DDBJ databases">
        <title>Chromosome-level genome of Chaenocephalus aceratus.</title>
        <authorList>
            <person name="Park H."/>
        </authorList>
    </citation>
    <scope>NUCLEOTIDE SEQUENCE</scope>
    <source>
        <strain evidence="1">KU_202001</strain>
    </source>
</reference>
<sequence length="71" mass="7770">DVCPLLATASTSPHLPPTPFAPPNSQLWADGGWSHSRISPSLLLCLRQAERHSLFHSPHPSFHPLPELALM</sequence>
<protein>
    <submittedName>
        <fullName evidence="1">Uncharacterized protein</fullName>
    </submittedName>
</protein>
<feature type="non-terminal residue" evidence="1">
    <location>
        <position position="1"/>
    </location>
</feature>
<dbReference type="EMBL" id="CM043794">
    <property type="protein sequence ID" value="KAI4819612.1"/>
    <property type="molecule type" value="Genomic_DNA"/>
</dbReference>
<name>A0ACB9X0N7_CHAAC</name>
<accession>A0ACB9X0N7</accession>
<dbReference type="Proteomes" id="UP001057452">
    <property type="component" value="Chromosome 10"/>
</dbReference>